<comment type="caution">
    <text evidence="1">The sequence shown here is derived from an EMBL/GenBank/DDBJ whole genome shotgun (WGS) entry which is preliminary data.</text>
</comment>
<reference evidence="1" key="1">
    <citation type="submission" date="2018-11" db="EMBL/GenBank/DDBJ databases">
        <authorList>
            <consortium name="Pathogen Informatics"/>
        </authorList>
    </citation>
    <scope>NUCLEOTIDE SEQUENCE</scope>
</reference>
<accession>A0A3S4ZRE7</accession>
<gene>
    <name evidence="1" type="ORF">PXEA_LOCUS3533</name>
</gene>
<protein>
    <submittedName>
        <fullName evidence="1">Uncharacterized protein</fullName>
    </submittedName>
</protein>
<name>A0A3S4ZRE7_9PLAT</name>
<evidence type="ECO:0000313" key="2">
    <source>
        <dbReference type="Proteomes" id="UP000784294"/>
    </source>
</evidence>
<keyword evidence="2" id="KW-1185">Reference proteome</keyword>
<dbReference type="Proteomes" id="UP000784294">
    <property type="component" value="Unassembled WGS sequence"/>
</dbReference>
<dbReference type="AlphaFoldDB" id="A0A3S4ZRE7"/>
<evidence type="ECO:0000313" key="1">
    <source>
        <dbReference type="EMBL" id="VEL10093.1"/>
    </source>
</evidence>
<proteinExistence type="predicted"/>
<sequence length="80" mass="9154">MSVLWEKVYYHSYGRAPIVSGSLASKSQCHTVFICQFTTLNTQSARDLTIPPSLRDQIWPRLTREASSDVLATLHRKFNK</sequence>
<organism evidence="1 2">
    <name type="scientific">Protopolystoma xenopodis</name>
    <dbReference type="NCBI Taxonomy" id="117903"/>
    <lineage>
        <taxon>Eukaryota</taxon>
        <taxon>Metazoa</taxon>
        <taxon>Spiralia</taxon>
        <taxon>Lophotrochozoa</taxon>
        <taxon>Platyhelminthes</taxon>
        <taxon>Monogenea</taxon>
        <taxon>Polyopisthocotylea</taxon>
        <taxon>Polystomatidea</taxon>
        <taxon>Polystomatidae</taxon>
        <taxon>Protopolystoma</taxon>
    </lineage>
</organism>
<dbReference type="EMBL" id="CAAALY010008018">
    <property type="protein sequence ID" value="VEL10093.1"/>
    <property type="molecule type" value="Genomic_DNA"/>
</dbReference>